<organism evidence="5 6">
    <name type="scientific">Chryseobacterium gallinarum</name>
    <dbReference type="NCBI Taxonomy" id="1324352"/>
    <lineage>
        <taxon>Bacteria</taxon>
        <taxon>Pseudomonadati</taxon>
        <taxon>Bacteroidota</taxon>
        <taxon>Flavobacteriia</taxon>
        <taxon>Flavobacteriales</taxon>
        <taxon>Weeksellaceae</taxon>
        <taxon>Chryseobacterium group</taxon>
        <taxon>Chryseobacterium</taxon>
    </lineage>
</organism>
<dbReference type="SUPFAM" id="SSF52777">
    <property type="entry name" value="CoA-dependent acyltransferases"/>
    <property type="match status" value="2"/>
</dbReference>
<dbReference type="Gene3D" id="3.40.50.150">
    <property type="entry name" value="Vaccinia Virus protein VP39"/>
    <property type="match status" value="1"/>
</dbReference>
<evidence type="ECO:0000313" key="6">
    <source>
        <dbReference type="Proteomes" id="UP000501570"/>
    </source>
</evidence>
<keyword evidence="3" id="KW-0597">Phosphoprotein</keyword>
<dbReference type="PANTHER" id="PTHR45527">
    <property type="entry name" value="NONRIBOSOMAL PEPTIDE SYNTHETASE"/>
    <property type="match status" value="1"/>
</dbReference>
<dbReference type="Gene3D" id="3.30.300.30">
    <property type="match status" value="2"/>
</dbReference>
<dbReference type="InterPro" id="IPR006162">
    <property type="entry name" value="Ppantetheine_attach_site"/>
</dbReference>
<dbReference type="Pfam" id="PF00501">
    <property type="entry name" value="AMP-binding"/>
    <property type="match status" value="1"/>
</dbReference>
<dbReference type="InterPro" id="IPR025714">
    <property type="entry name" value="Methyltranfer_dom"/>
</dbReference>
<dbReference type="InterPro" id="IPR036736">
    <property type="entry name" value="ACP-like_sf"/>
</dbReference>
<dbReference type="InterPro" id="IPR029063">
    <property type="entry name" value="SAM-dependent_MTases_sf"/>
</dbReference>
<dbReference type="PROSITE" id="PS00455">
    <property type="entry name" value="AMP_BINDING"/>
    <property type="match status" value="1"/>
</dbReference>
<dbReference type="Gene3D" id="1.10.1200.10">
    <property type="entry name" value="ACP-like"/>
    <property type="match status" value="1"/>
</dbReference>
<gene>
    <name evidence="5" type="ORF">FOB44_08685</name>
</gene>
<reference evidence="5 6" key="1">
    <citation type="submission" date="2019-09" db="EMBL/GenBank/DDBJ databases">
        <title>FDA dAtabase for Regulatory Grade micrObial Sequences (FDA-ARGOS): Supporting development and validation of Infectious Disease Dx tests.</title>
        <authorList>
            <person name="Sciortino C."/>
            <person name="Tallon L."/>
            <person name="Sadzewicz L."/>
            <person name="Vavikolanu K."/>
            <person name="Mehta A."/>
            <person name="Aluvathingal J."/>
            <person name="Nadendla S."/>
            <person name="Nandy P."/>
            <person name="Geyer C."/>
            <person name="Yan Y."/>
            <person name="Sichtig H."/>
        </authorList>
    </citation>
    <scope>NUCLEOTIDE SEQUENCE [LARGE SCALE GENOMIC DNA]</scope>
    <source>
        <strain evidence="5 6">FDAARGOS_636</strain>
    </source>
</reference>
<name>A0ABX6KQ98_CHRGL</name>
<dbReference type="CDD" id="cd02440">
    <property type="entry name" value="AdoMet_MTases"/>
    <property type="match status" value="1"/>
</dbReference>
<comment type="cofactor">
    <cofactor evidence="1">
        <name>pantetheine 4'-phosphate</name>
        <dbReference type="ChEBI" id="CHEBI:47942"/>
    </cofactor>
</comment>
<protein>
    <submittedName>
        <fullName evidence="5">Amino acid adenylation domain-containing protein</fullName>
    </submittedName>
</protein>
<dbReference type="SUPFAM" id="SSF53335">
    <property type="entry name" value="S-adenosyl-L-methionine-dependent methyltransferases"/>
    <property type="match status" value="1"/>
</dbReference>
<dbReference type="Gene3D" id="3.40.50.980">
    <property type="match status" value="2"/>
</dbReference>
<dbReference type="InterPro" id="IPR009081">
    <property type="entry name" value="PP-bd_ACP"/>
</dbReference>
<dbReference type="RefSeq" id="WP_168238280.1">
    <property type="nucleotide sequence ID" value="NZ_CP050995.1"/>
</dbReference>
<dbReference type="InterPro" id="IPR023213">
    <property type="entry name" value="CAT-like_dom_sf"/>
</dbReference>
<dbReference type="Pfam" id="PF00550">
    <property type="entry name" value="PP-binding"/>
    <property type="match status" value="1"/>
</dbReference>
<dbReference type="Proteomes" id="UP000501570">
    <property type="component" value="Chromosome"/>
</dbReference>
<dbReference type="NCBIfam" id="TIGR01733">
    <property type="entry name" value="AA-adenyl-dom"/>
    <property type="match status" value="1"/>
</dbReference>
<dbReference type="Pfam" id="PF13847">
    <property type="entry name" value="Methyltransf_31"/>
    <property type="match status" value="1"/>
</dbReference>
<dbReference type="SUPFAM" id="SSF47336">
    <property type="entry name" value="ACP-like"/>
    <property type="match status" value="1"/>
</dbReference>
<dbReference type="PANTHER" id="PTHR45527:SF1">
    <property type="entry name" value="FATTY ACID SYNTHASE"/>
    <property type="match status" value="1"/>
</dbReference>
<dbReference type="Pfam" id="PF00668">
    <property type="entry name" value="Condensation"/>
    <property type="match status" value="1"/>
</dbReference>
<dbReference type="PROSITE" id="PS00012">
    <property type="entry name" value="PHOSPHOPANTETHEINE"/>
    <property type="match status" value="1"/>
</dbReference>
<evidence type="ECO:0000259" key="4">
    <source>
        <dbReference type="PROSITE" id="PS50075"/>
    </source>
</evidence>
<dbReference type="PROSITE" id="PS50075">
    <property type="entry name" value="CARRIER"/>
    <property type="match status" value="1"/>
</dbReference>
<dbReference type="Gene3D" id="3.30.559.30">
    <property type="entry name" value="Nonribosomal peptide synthetase, condensation domain"/>
    <property type="match status" value="1"/>
</dbReference>
<dbReference type="InterPro" id="IPR001242">
    <property type="entry name" value="Condensation_dom"/>
</dbReference>
<evidence type="ECO:0000256" key="3">
    <source>
        <dbReference type="ARBA" id="ARBA00022553"/>
    </source>
</evidence>
<dbReference type="Gene3D" id="2.30.38.10">
    <property type="entry name" value="Luciferase, Domain 3"/>
    <property type="match status" value="1"/>
</dbReference>
<evidence type="ECO:0000256" key="2">
    <source>
        <dbReference type="ARBA" id="ARBA00022450"/>
    </source>
</evidence>
<evidence type="ECO:0000256" key="1">
    <source>
        <dbReference type="ARBA" id="ARBA00001957"/>
    </source>
</evidence>
<evidence type="ECO:0000313" key="5">
    <source>
        <dbReference type="EMBL" id="QIY90740.1"/>
    </source>
</evidence>
<dbReference type="InterPro" id="IPR010071">
    <property type="entry name" value="AA_adenyl_dom"/>
</dbReference>
<keyword evidence="6" id="KW-1185">Reference proteome</keyword>
<dbReference type="InterPro" id="IPR020845">
    <property type="entry name" value="AMP-binding_CS"/>
</dbReference>
<keyword evidence="2" id="KW-0596">Phosphopantetheine</keyword>
<accession>A0ABX6KQ98</accession>
<dbReference type="SUPFAM" id="SSF56801">
    <property type="entry name" value="Acetyl-CoA synthetase-like"/>
    <property type="match status" value="1"/>
</dbReference>
<sequence>MKNKIKNIYPANSLQQGFVFQALHKGDDAYIEQFILEINDTLDIDLFIKAWEYVIKQYPSLRTAFNWEEEIIQVIYEEGKLDYKLYDISFYDEESQRNFIENLKKEDRNQLFSLNQLPLFRIGIIKIDDHKYIIIKSSHHIILDGWSTQVMFRQLIRFYEQLVYNQVVQIEEDLTYLESQEYIFTNLEKAEAFWKTYLNKNIPNDINNVLDAKINIHNYYQVEKPHKISLEINKECYGKIKTFSKKHGININTLLQFSWHKILQTFGKHNTSVVGTVFSGRNIPVTNIENSVGLFANTLPVIVDWDDELSIQEKLLQLQNTIIDIDEHSFSLLADLHTNGEKLFNNLFSFQNYPGIEADMRYRISDIIEKFDYPLCIQIFEYSEDILSISLSFDEMLLKPSTGYRKLHMFETILDQIVENPDMKHQFIKLISQEEEQKYIKIQEDSAPESENKESKIIIETFEKHSVSKPDNIAVAFGGTDITYQELNELANQLGDYLRKKHHIKANYFVGVRLLRSEQLIVALLGVLKSGAAYVPISPEWPEERQAFVIGDTNIKVIIDENFLDNFFKEKENYSKTNLSHINTSDDFLYVIYTSGTTGNPKGVPVSNHNLARLFDVASEYFDFHEKDVWTLFHSYAFDFSVWEIFGALLYGGKLIVVEPHLTKDLQGFIELCAKSQVTILNLTPSFFYLFTNQMDAISDKLNLRYVILGGEAFHSNKISEWWKYTEHHDHPIKLINMYGITEGTVHVTYKEVFRSENGISNIGKALKDFRIYILDDHHCLVPDGVIGELYISGPGVVQGYLNREDLTQARFVDNPFVEDKNSAYSTMYKTGDMVKRLETGDLEYIGRNDKQVKIRGHRIELGEIESKISEIPFIKGCCVIADNNGSNEAKELLCYYLLNDGALMDSRSDLVKSWQQVFDYNYNDQGVDVEADFTGWNSFITDEKIPEMEMEKWRSVILNTIGSVQNKNILEIGVGTGLLMFNMIKKNIVKYIGIDLSAVVIDRLNGIVGDNVNVELFNLDAHQIDQLPVSVPFDTIIISSVCQYFPNISYFENVVSKALEKLELGGKMIIADIRDYSLHRDLIEEKMLYQNKNFTEFDIDQLASDENELLISQKYFELLNSNNPNIEVTVSLRQHHFVEELSKYRYDIVILKKEPVAELSFPDKHCKGLFNIPNINLHVREAVKEKLSTILPSYMIPNIYMGLNSFPLNTNGKLEFKLLPRQHISSNSIYLAPRNENEIILSRLWSEILGGTRYGIADNFFKSGGNSISAILLVNKLKDSFNMNFNVGDIFTYSTIEKMGNYISENNQQSVIIEEWEI</sequence>
<dbReference type="InterPro" id="IPR045851">
    <property type="entry name" value="AMP-bd_C_sf"/>
</dbReference>
<dbReference type="Gene3D" id="3.30.559.10">
    <property type="entry name" value="Chloramphenicol acetyltransferase-like domain"/>
    <property type="match status" value="1"/>
</dbReference>
<dbReference type="EMBL" id="CP050995">
    <property type="protein sequence ID" value="QIY90740.1"/>
    <property type="molecule type" value="Genomic_DNA"/>
</dbReference>
<dbReference type="InterPro" id="IPR000873">
    <property type="entry name" value="AMP-dep_synth/lig_dom"/>
</dbReference>
<proteinExistence type="predicted"/>
<feature type="domain" description="Carrier" evidence="4">
    <location>
        <begin position="1233"/>
        <end position="1308"/>
    </location>
</feature>